<evidence type="ECO:0000256" key="1">
    <source>
        <dbReference type="SAM" id="MobiDB-lite"/>
    </source>
</evidence>
<feature type="region of interest" description="Disordered" evidence="1">
    <location>
        <begin position="82"/>
        <end position="107"/>
    </location>
</feature>
<name>A0ABT7E5T7_9NEIS</name>
<accession>A0ABT7E5T7</accession>
<keyword evidence="2" id="KW-0472">Membrane</keyword>
<reference evidence="3" key="1">
    <citation type="submission" date="2023-03" db="EMBL/GenBank/DDBJ databases">
        <title>Chitinimonas shenzhenensis gen. nov., sp. nov., a novel member of family Burkholderiaceae isolated from activated sludge collected in Shen Zhen, China.</title>
        <authorList>
            <person name="Wang X."/>
        </authorList>
    </citation>
    <scope>NUCLEOTIDE SEQUENCE</scope>
    <source>
        <strain evidence="3">DQS-5</strain>
    </source>
</reference>
<dbReference type="Proteomes" id="UP001172778">
    <property type="component" value="Unassembled WGS sequence"/>
</dbReference>
<feature type="transmembrane region" description="Helical" evidence="2">
    <location>
        <begin position="38"/>
        <end position="58"/>
    </location>
</feature>
<evidence type="ECO:0000256" key="2">
    <source>
        <dbReference type="SAM" id="Phobius"/>
    </source>
</evidence>
<evidence type="ECO:0000313" key="4">
    <source>
        <dbReference type="Proteomes" id="UP001172778"/>
    </source>
</evidence>
<proteinExistence type="predicted"/>
<sequence>MWVFAGLLAGAYLLPATYLSYRLIGSPTLTRGQKAIQLPLIWLLPFLSWFLVAAALPWRQDDRWDIRFARQEDEINERLDVFPRVNGRDTSPSGHSSSRDQMETGYD</sequence>
<keyword evidence="4" id="KW-1185">Reference proteome</keyword>
<organism evidence="3 4">
    <name type="scientific">Parachitinimonas caeni</name>
    <dbReference type="NCBI Taxonomy" id="3031301"/>
    <lineage>
        <taxon>Bacteria</taxon>
        <taxon>Pseudomonadati</taxon>
        <taxon>Pseudomonadota</taxon>
        <taxon>Betaproteobacteria</taxon>
        <taxon>Neisseriales</taxon>
        <taxon>Chitinibacteraceae</taxon>
        <taxon>Parachitinimonas</taxon>
    </lineage>
</organism>
<evidence type="ECO:0000313" key="3">
    <source>
        <dbReference type="EMBL" id="MDK2126728.1"/>
    </source>
</evidence>
<feature type="compositionally biased region" description="Basic and acidic residues" evidence="1">
    <location>
        <begin position="97"/>
        <end position="107"/>
    </location>
</feature>
<comment type="caution">
    <text evidence="3">The sequence shown here is derived from an EMBL/GenBank/DDBJ whole genome shotgun (WGS) entry which is preliminary data.</text>
</comment>
<gene>
    <name evidence="3" type="ORF">PZA18_22025</name>
</gene>
<dbReference type="EMBL" id="JARRAF010000049">
    <property type="protein sequence ID" value="MDK2126728.1"/>
    <property type="molecule type" value="Genomic_DNA"/>
</dbReference>
<keyword evidence="2" id="KW-0812">Transmembrane</keyword>
<dbReference type="RefSeq" id="WP_284103049.1">
    <property type="nucleotide sequence ID" value="NZ_JARRAF010000049.1"/>
</dbReference>
<protein>
    <submittedName>
        <fullName evidence="3">Uncharacterized protein</fullName>
    </submittedName>
</protein>
<keyword evidence="2" id="KW-1133">Transmembrane helix</keyword>